<evidence type="ECO:0000313" key="1">
    <source>
        <dbReference type="EMBL" id="RNA20846.1"/>
    </source>
</evidence>
<comment type="caution">
    <text evidence="1">The sequence shown here is derived from an EMBL/GenBank/DDBJ whole genome shotgun (WGS) entry which is preliminary data.</text>
</comment>
<keyword evidence="2" id="KW-1185">Reference proteome</keyword>
<gene>
    <name evidence="1" type="ORF">BpHYR1_019645</name>
</gene>
<organism evidence="1 2">
    <name type="scientific">Brachionus plicatilis</name>
    <name type="common">Marine rotifer</name>
    <name type="synonym">Brachionus muelleri</name>
    <dbReference type="NCBI Taxonomy" id="10195"/>
    <lineage>
        <taxon>Eukaryota</taxon>
        <taxon>Metazoa</taxon>
        <taxon>Spiralia</taxon>
        <taxon>Gnathifera</taxon>
        <taxon>Rotifera</taxon>
        <taxon>Eurotatoria</taxon>
        <taxon>Monogononta</taxon>
        <taxon>Pseudotrocha</taxon>
        <taxon>Ploima</taxon>
        <taxon>Brachionidae</taxon>
        <taxon>Brachionus</taxon>
    </lineage>
</organism>
<evidence type="ECO:0000313" key="2">
    <source>
        <dbReference type="Proteomes" id="UP000276133"/>
    </source>
</evidence>
<proteinExistence type="predicted"/>
<accession>A0A3M7RBC4</accession>
<reference evidence="1 2" key="1">
    <citation type="journal article" date="2018" name="Sci. Rep.">
        <title>Genomic signatures of local adaptation to the degree of environmental predictability in rotifers.</title>
        <authorList>
            <person name="Franch-Gras L."/>
            <person name="Hahn C."/>
            <person name="Garcia-Roger E.M."/>
            <person name="Carmona M.J."/>
            <person name="Serra M."/>
            <person name="Gomez A."/>
        </authorList>
    </citation>
    <scope>NUCLEOTIDE SEQUENCE [LARGE SCALE GENOMIC DNA]</scope>
    <source>
        <strain evidence="1">HYR1</strain>
    </source>
</reference>
<protein>
    <submittedName>
        <fullName evidence="1">Uncharacterized protein</fullName>
    </submittedName>
</protein>
<dbReference type="EMBL" id="REGN01003772">
    <property type="protein sequence ID" value="RNA20846.1"/>
    <property type="molecule type" value="Genomic_DNA"/>
</dbReference>
<dbReference type="AlphaFoldDB" id="A0A3M7RBC4"/>
<dbReference type="Proteomes" id="UP000276133">
    <property type="component" value="Unassembled WGS sequence"/>
</dbReference>
<sequence>MGKRSSSFPSFKKVLKFTFIILTNFTNNVDISVLRISLQNTLQYSAFCTNIAEFLQKYNFGLSKKTFK</sequence>
<name>A0A3M7RBC4_BRAPC</name>